<keyword evidence="3" id="KW-1185">Reference proteome</keyword>
<sequence length="181" mass="20056">MCPVFLLTPSSENISSLYVPRLPSSSLIRALISPLCAPSPFILPHPGTYFPVMCPVFLLIPSSGHIFSLYVPRLPSSSLIRAFIFLLCSPSPFIFPHPGTYFPFMCPVFLLIPSSGHIFSLYVPRLPSSSLIRALISLLCAPFPFIFPHPGIYLPFMCPVFLLSPFSGHIFSFMCPTFLLT</sequence>
<feature type="transmembrane region" description="Helical" evidence="1">
    <location>
        <begin position="130"/>
        <end position="147"/>
    </location>
</feature>
<feature type="transmembrane region" description="Helical" evidence="1">
    <location>
        <begin position="49"/>
        <end position="71"/>
    </location>
</feature>
<feature type="transmembrane region" description="Helical" evidence="1">
    <location>
        <begin position="153"/>
        <end position="180"/>
    </location>
</feature>
<feature type="transmembrane region" description="Helical" evidence="1">
    <location>
        <begin position="101"/>
        <end position="123"/>
    </location>
</feature>
<gene>
    <name evidence="2" type="ORF">SAMD00020551_0880</name>
</gene>
<dbReference type="EMBL" id="BASE01000017">
    <property type="protein sequence ID" value="GAM12745.1"/>
    <property type="molecule type" value="Genomic_DNA"/>
</dbReference>
<evidence type="ECO:0000313" key="2">
    <source>
        <dbReference type="EMBL" id="GAM12745.1"/>
    </source>
</evidence>
<keyword evidence="1" id="KW-0472">Membrane</keyword>
<accession>A0A0A8WYF4</accession>
<feature type="transmembrane region" description="Helical" evidence="1">
    <location>
        <begin position="78"/>
        <end position="95"/>
    </location>
</feature>
<dbReference type="AlphaFoldDB" id="A0A0A8WYF4"/>
<keyword evidence="1" id="KW-0812">Transmembrane</keyword>
<evidence type="ECO:0000313" key="3">
    <source>
        <dbReference type="Proteomes" id="UP000031014"/>
    </source>
</evidence>
<protein>
    <submittedName>
        <fullName evidence="2">Uncharacterized protein</fullName>
    </submittedName>
</protein>
<evidence type="ECO:0000256" key="1">
    <source>
        <dbReference type="SAM" id="Phobius"/>
    </source>
</evidence>
<name>A0A0A8WYF4_MESS1</name>
<organism evidence="2 3">
    <name type="scientific">Mesobacillus selenatarsenatis (strain DSM 18680 / JCM 14380 / FERM P-15431 / SF-1)</name>
    <dbReference type="NCBI Taxonomy" id="1321606"/>
    <lineage>
        <taxon>Bacteria</taxon>
        <taxon>Bacillati</taxon>
        <taxon>Bacillota</taxon>
        <taxon>Bacilli</taxon>
        <taxon>Bacillales</taxon>
        <taxon>Bacillaceae</taxon>
        <taxon>Mesobacillus</taxon>
    </lineage>
</organism>
<keyword evidence="1" id="KW-1133">Transmembrane helix</keyword>
<reference evidence="2 3" key="1">
    <citation type="submission" date="2013-06" db="EMBL/GenBank/DDBJ databases">
        <title>Whole genome shotgun sequence of Bacillus selenatarsenatis SF-1.</title>
        <authorList>
            <person name="Kuroda M."/>
            <person name="Sei K."/>
            <person name="Yamashita M."/>
            <person name="Ike M."/>
        </authorList>
    </citation>
    <scope>NUCLEOTIDE SEQUENCE [LARGE SCALE GENOMIC DNA]</scope>
    <source>
        <strain evidence="2 3">SF-1</strain>
    </source>
</reference>
<comment type="caution">
    <text evidence="2">The sequence shown here is derived from an EMBL/GenBank/DDBJ whole genome shotgun (WGS) entry which is preliminary data.</text>
</comment>
<proteinExistence type="predicted"/>
<dbReference type="Proteomes" id="UP000031014">
    <property type="component" value="Unassembled WGS sequence"/>
</dbReference>